<gene>
    <name evidence="2" type="ORF">WJX81_002840</name>
</gene>
<dbReference type="PANTHER" id="PTHR13268:SF0">
    <property type="entry name" value="BCAS3 MICROTUBULE ASSOCIATED CELL MIGRATION FACTOR"/>
    <property type="match status" value="1"/>
</dbReference>
<sequence>MAEWSLQTLGRVSGSLKGVVTNLSAGLAGLALDSDKERVDFVAFSTLEYRACTECPQSAVVARRVLLLGYATGFQVWDLEENRSIPELVSRRDGPVRFLEMVPEPDEPDAPKAPLYGARPLLAVVPGDAPARAASPPAQPLAGDGGGAVDSVALYSLRKHCYARELTFGGRVLAVRASRRLLVVALEAQLMAVDARSLACAWSVVTFPVPRAPGPPDTPGAAVPLALGARWLAYAANQGVQAVAGCVLPQALSPAGGRGYASSSGRLAGYIGGYAPAAEAVGAYAAAAARSGGRQLRVLGEASFKAVSARVSTWRGADSSLAGGTPREDDAGADGVAGTVMVRDVATRGVVAHFRAHTAPLALLAWDAAGALLVTASVHGHSINVFQVCPAAAAGLGGGAARPSGAVHLFKLARGLTQASIRSVALSACGSLLTATSARGTTHLFRVALPADGSAAAPHLMAPSAPGAPAGASFGVGGGGGPTHVGPDGLIDGVGRRPAAGR</sequence>
<evidence type="ECO:0000313" key="2">
    <source>
        <dbReference type="EMBL" id="KAK9845302.1"/>
    </source>
</evidence>
<dbReference type="InterPro" id="IPR045142">
    <property type="entry name" value="BCAS3-like"/>
</dbReference>
<dbReference type="PANTHER" id="PTHR13268">
    <property type="entry name" value="BREAST CARCINOMA AMPLIFIED SEQUENCE 3"/>
    <property type="match status" value="1"/>
</dbReference>
<feature type="domain" description="BCAS3 WD40" evidence="1">
    <location>
        <begin position="65"/>
        <end position="241"/>
    </location>
</feature>
<accession>A0AAW1SHL0</accession>
<evidence type="ECO:0000259" key="1">
    <source>
        <dbReference type="Pfam" id="PF21034"/>
    </source>
</evidence>
<reference evidence="2 3" key="1">
    <citation type="journal article" date="2024" name="Nat. Commun.">
        <title>Phylogenomics reveals the evolutionary origins of lichenization in chlorophyte algae.</title>
        <authorList>
            <person name="Puginier C."/>
            <person name="Libourel C."/>
            <person name="Otte J."/>
            <person name="Skaloud P."/>
            <person name="Haon M."/>
            <person name="Grisel S."/>
            <person name="Petersen M."/>
            <person name="Berrin J.G."/>
            <person name="Delaux P.M."/>
            <person name="Dal Grande F."/>
            <person name="Keller J."/>
        </authorList>
    </citation>
    <scope>NUCLEOTIDE SEQUENCE [LARGE SCALE GENOMIC DNA]</scope>
    <source>
        <strain evidence="2 3">SAG 245.80</strain>
    </source>
</reference>
<dbReference type="InterPro" id="IPR048382">
    <property type="entry name" value="BCAS3_WD40"/>
</dbReference>
<dbReference type="GO" id="GO:0042594">
    <property type="term" value="P:response to starvation"/>
    <property type="evidence" value="ECO:0007669"/>
    <property type="project" value="TreeGrafter"/>
</dbReference>
<dbReference type="Gene3D" id="2.130.10.10">
    <property type="entry name" value="YVTN repeat-like/Quinoprotein amine dehydrogenase"/>
    <property type="match status" value="1"/>
</dbReference>
<dbReference type="SUPFAM" id="SSF50998">
    <property type="entry name" value="Quinoprotein alcohol dehydrogenase-like"/>
    <property type="match status" value="1"/>
</dbReference>
<feature type="domain" description="BCAS3 WD40" evidence="1">
    <location>
        <begin position="338"/>
        <end position="456"/>
    </location>
</feature>
<organism evidence="2 3">
    <name type="scientific">Elliptochloris bilobata</name>
    <dbReference type="NCBI Taxonomy" id="381761"/>
    <lineage>
        <taxon>Eukaryota</taxon>
        <taxon>Viridiplantae</taxon>
        <taxon>Chlorophyta</taxon>
        <taxon>core chlorophytes</taxon>
        <taxon>Trebouxiophyceae</taxon>
        <taxon>Trebouxiophyceae incertae sedis</taxon>
        <taxon>Elliptochloris clade</taxon>
        <taxon>Elliptochloris</taxon>
    </lineage>
</organism>
<keyword evidence="3" id="KW-1185">Reference proteome</keyword>
<dbReference type="GO" id="GO:0006914">
    <property type="term" value="P:autophagy"/>
    <property type="evidence" value="ECO:0007669"/>
    <property type="project" value="InterPro"/>
</dbReference>
<dbReference type="InterPro" id="IPR015943">
    <property type="entry name" value="WD40/YVTN_repeat-like_dom_sf"/>
</dbReference>
<dbReference type="Proteomes" id="UP001445335">
    <property type="component" value="Unassembled WGS sequence"/>
</dbReference>
<protein>
    <recommendedName>
        <fullName evidence="1">BCAS3 WD40 domain-containing protein</fullName>
    </recommendedName>
</protein>
<name>A0AAW1SHL0_9CHLO</name>
<dbReference type="AlphaFoldDB" id="A0AAW1SHL0"/>
<dbReference type="InterPro" id="IPR011047">
    <property type="entry name" value="Quinoprotein_ADH-like_sf"/>
</dbReference>
<comment type="caution">
    <text evidence="2">The sequence shown here is derived from an EMBL/GenBank/DDBJ whole genome shotgun (WGS) entry which is preliminary data.</text>
</comment>
<evidence type="ECO:0000313" key="3">
    <source>
        <dbReference type="Proteomes" id="UP001445335"/>
    </source>
</evidence>
<proteinExistence type="predicted"/>
<dbReference type="EMBL" id="JALJOU010000003">
    <property type="protein sequence ID" value="KAK9845302.1"/>
    <property type="molecule type" value="Genomic_DNA"/>
</dbReference>
<dbReference type="GO" id="GO:0005737">
    <property type="term" value="C:cytoplasm"/>
    <property type="evidence" value="ECO:0007669"/>
    <property type="project" value="TreeGrafter"/>
</dbReference>
<dbReference type="Pfam" id="PF21034">
    <property type="entry name" value="BCAS3_WD40"/>
    <property type="match status" value="2"/>
</dbReference>